<dbReference type="AlphaFoldDB" id="A0A4Y3VSL8"/>
<dbReference type="Proteomes" id="UP000317881">
    <property type="component" value="Unassembled WGS sequence"/>
</dbReference>
<feature type="region of interest" description="Disordered" evidence="1">
    <location>
        <begin position="20"/>
        <end position="42"/>
    </location>
</feature>
<sequence length="98" mass="10189">MPGLFVALVSCGAQVMTVIGSSPAPPEKPGTAPHPTASDAHATRAAAVRRALTRLVLAGLVLVGLALAGLVRVGRNVLRMRRLPVMYPHDSATSLTRE</sequence>
<keyword evidence="4" id="KW-1185">Reference proteome</keyword>
<evidence type="ECO:0000256" key="1">
    <source>
        <dbReference type="SAM" id="MobiDB-lite"/>
    </source>
</evidence>
<protein>
    <submittedName>
        <fullName evidence="3">Uncharacterized protein</fullName>
    </submittedName>
</protein>
<proteinExistence type="predicted"/>
<evidence type="ECO:0000313" key="4">
    <source>
        <dbReference type="Proteomes" id="UP000317881"/>
    </source>
</evidence>
<dbReference type="EMBL" id="BJND01000056">
    <property type="protein sequence ID" value="GEC08650.1"/>
    <property type="molecule type" value="Genomic_DNA"/>
</dbReference>
<evidence type="ECO:0000313" key="3">
    <source>
        <dbReference type="EMBL" id="GEC08650.1"/>
    </source>
</evidence>
<comment type="caution">
    <text evidence="3">The sequence shown here is derived from an EMBL/GenBank/DDBJ whole genome shotgun (WGS) entry which is preliminary data.</text>
</comment>
<accession>A0A4Y3VSL8</accession>
<evidence type="ECO:0000256" key="2">
    <source>
        <dbReference type="SAM" id="Phobius"/>
    </source>
</evidence>
<keyword evidence="2" id="KW-0812">Transmembrane</keyword>
<name>A0A4Y3VSL8_9ACTN</name>
<organism evidence="3 4">
    <name type="scientific">Streptomyces spinoverrucosus</name>
    <dbReference type="NCBI Taxonomy" id="284043"/>
    <lineage>
        <taxon>Bacteria</taxon>
        <taxon>Bacillati</taxon>
        <taxon>Actinomycetota</taxon>
        <taxon>Actinomycetes</taxon>
        <taxon>Kitasatosporales</taxon>
        <taxon>Streptomycetaceae</taxon>
        <taxon>Streptomyces</taxon>
    </lineage>
</organism>
<gene>
    <name evidence="3" type="ORF">SSP24_63050</name>
</gene>
<keyword evidence="2" id="KW-1133">Transmembrane helix</keyword>
<feature type="transmembrane region" description="Helical" evidence="2">
    <location>
        <begin position="51"/>
        <end position="73"/>
    </location>
</feature>
<reference evidence="3 4" key="1">
    <citation type="submission" date="2019-06" db="EMBL/GenBank/DDBJ databases">
        <title>Whole genome shotgun sequence of Streptomyces spinoverrucosus NBRC 14228.</title>
        <authorList>
            <person name="Hosoyama A."/>
            <person name="Uohara A."/>
            <person name="Ohji S."/>
            <person name="Ichikawa N."/>
        </authorList>
    </citation>
    <scope>NUCLEOTIDE SEQUENCE [LARGE SCALE GENOMIC DNA]</scope>
    <source>
        <strain evidence="3 4">NBRC 14228</strain>
    </source>
</reference>
<keyword evidence="2" id="KW-0472">Membrane</keyword>